<feature type="region of interest" description="Disordered" evidence="1">
    <location>
        <begin position="109"/>
        <end position="132"/>
    </location>
</feature>
<reference evidence="2 3" key="1">
    <citation type="submission" date="2016-03" db="EMBL/GenBank/DDBJ databases">
        <title>Choanephora cucurbitarum.</title>
        <authorList>
            <person name="Min B."/>
            <person name="Park H."/>
            <person name="Park J.-H."/>
            <person name="Shin H.-D."/>
            <person name="Choi I.-G."/>
        </authorList>
    </citation>
    <scope>NUCLEOTIDE SEQUENCE [LARGE SCALE GENOMIC DNA]</scope>
    <source>
        <strain evidence="2 3">KUS-F28377</strain>
    </source>
</reference>
<protein>
    <submittedName>
        <fullName evidence="2">Uncharacterized protein</fullName>
    </submittedName>
</protein>
<dbReference type="AlphaFoldDB" id="A0A1C7MY36"/>
<evidence type="ECO:0000313" key="3">
    <source>
        <dbReference type="Proteomes" id="UP000093000"/>
    </source>
</evidence>
<evidence type="ECO:0000313" key="2">
    <source>
        <dbReference type="EMBL" id="OBZ81733.1"/>
    </source>
</evidence>
<organism evidence="2 3">
    <name type="scientific">Choanephora cucurbitarum</name>
    <dbReference type="NCBI Taxonomy" id="101091"/>
    <lineage>
        <taxon>Eukaryota</taxon>
        <taxon>Fungi</taxon>
        <taxon>Fungi incertae sedis</taxon>
        <taxon>Mucoromycota</taxon>
        <taxon>Mucoromycotina</taxon>
        <taxon>Mucoromycetes</taxon>
        <taxon>Mucorales</taxon>
        <taxon>Mucorineae</taxon>
        <taxon>Choanephoraceae</taxon>
        <taxon>Choanephoroideae</taxon>
        <taxon>Choanephora</taxon>
    </lineage>
</organism>
<name>A0A1C7MY36_9FUNG</name>
<keyword evidence="3" id="KW-1185">Reference proteome</keyword>
<feature type="compositionally biased region" description="Polar residues" evidence="1">
    <location>
        <begin position="116"/>
        <end position="132"/>
    </location>
</feature>
<comment type="caution">
    <text evidence="2">The sequence shown here is derived from an EMBL/GenBank/DDBJ whole genome shotgun (WGS) entry which is preliminary data.</text>
</comment>
<dbReference type="EMBL" id="LUGH01001076">
    <property type="protein sequence ID" value="OBZ81733.1"/>
    <property type="molecule type" value="Genomic_DNA"/>
</dbReference>
<sequence length="149" mass="17352">METVHEVCLQYEHELETTELQHEQWRRDSEILHIQEIQHMERDVHEKFTVLIKNNEIEMRQLRETANDQFSSLIKSQQDQILQLTDIHQKTLIENERTIAALRTELKATRGRRSPKGSSITGTKTTYQGNDSVLTRDGGCKQVIVERGG</sequence>
<proteinExistence type="predicted"/>
<gene>
    <name evidence="2" type="ORF">A0J61_10219</name>
</gene>
<dbReference type="InParanoid" id="A0A1C7MY36"/>
<evidence type="ECO:0000256" key="1">
    <source>
        <dbReference type="SAM" id="MobiDB-lite"/>
    </source>
</evidence>
<accession>A0A1C7MY36</accession>
<dbReference type="Proteomes" id="UP000093000">
    <property type="component" value="Unassembled WGS sequence"/>
</dbReference>